<dbReference type="PANTHER" id="PTHR45632">
    <property type="entry name" value="LD33804P"/>
    <property type="match status" value="1"/>
</dbReference>
<dbReference type="SUPFAM" id="SSF54695">
    <property type="entry name" value="POZ domain"/>
    <property type="match status" value="1"/>
</dbReference>
<dbReference type="Gene3D" id="1.25.40.420">
    <property type="match status" value="1"/>
</dbReference>
<dbReference type="Pfam" id="PF21536">
    <property type="entry name" value="BTB_KLHL33"/>
    <property type="match status" value="1"/>
</dbReference>
<name>A0AAD9J0Q3_9ANNE</name>
<dbReference type="Gene3D" id="2.120.10.80">
    <property type="entry name" value="Kelch-type beta propeller"/>
    <property type="match status" value="1"/>
</dbReference>
<dbReference type="EMBL" id="JAODUP010000748">
    <property type="protein sequence ID" value="KAK2144541.1"/>
    <property type="molecule type" value="Genomic_DNA"/>
</dbReference>
<evidence type="ECO:0000256" key="1">
    <source>
        <dbReference type="ARBA" id="ARBA00022441"/>
    </source>
</evidence>
<sequence>MLLSPTKESQENTVDMKGLSASALQHMIDFIYTGQLELDFENLIEMLNAASHLQIQTALELCSDYMITLLTFSNADELLNIAEVYSLARVTEFYNNKVLHNFEEFSRTNQFLMLSPEQITRYLADDNLRIRSEGLLLDVVAKWYSHDQKRAEHLEDVVKNVRLCLVSDVQLVQLQQHWLSRQFPKVISHRIVDGIKYHQDSSNGHPWLSETAKIRSTEKSLVLIHQGSAYKPFEVTAFDEKEGKFYQLSTDISGSRDCRVATIDNFVYICRVVDCGGGALMNSLLRFDPRHLALQELTPCRRLRIDPALVSKGQWLYVFGGTNETYAILDSVECYDVRSNSWVDLLPMPEATHSHAATVCGDYIYLSGGVSCTDRQPSTNLFRYMPSSHQWETLSGMRSARRLHEMAALGDKLYIVGGIGSHSFHQQTQIPIECYNTQSDQWTLLTSTLAGRSVGHFIKYFGQILSIGREHYEATEDDLWLYDIETDTWNHKTKAPRRTGLTSAFCTMMYINFFDEKVAKRVLSDKR</sequence>
<dbReference type="InterPro" id="IPR011705">
    <property type="entry name" value="BACK"/>
</dbReference>
<dbReference type="SMART" id="SM00612">
    <property type="entry name" value="Kelch"/>
    <property type="match status" value="3"/>
</dbReference>
<keyword evidence="2" id="KW-0677">Repeat</keyword>
<evidence type="ECO:0000259" key="3">
    <source>
        <dbReference type="SMART" id="SM00875"/>
    </source>
</evidence>
<feature type="domain" description="BACK" evidence="3">
    <location>
        <begin position="75"/>
        <end position="175"/>
    </location>
</feature>
<dbReference type="Pfam" id="PF24681">
    <property type="entry name" value="Kelch_KLHDC2_KLHL20_DRC7"/>
    <property type="match status" value="1"/>
</dbReference>
<dbReference type="AlphaFoldDB" id="A0AAD9J0Q3"/>
<evidence type="ECO:0000313" key="5">
    <source>
        <dbReference type="Proteomes" id="UP001208570"/>
    </source>
</evidence>
<dbReference type="InterPro" id="IPR017096">
    <property type="entry name" value="BTB-kelch_protein"/>
</dbReference>
<dbReference type="Gene3D" id="3.30.710.10">
    <property type="entry name" value="Potassium Channel Kv1.1, Chain A"/>
    <property type="match status" value="1"/>
</dbReference>
<accession>A0AAD9J0Q3</accession>
<proteinExistence type="predicted"/>
<dbReference type="InterPro" id="IPR006652">
    <property type="entry name" value="Kelch_1"/>
</dbReference>
<dbReference type="SMART" id="SM00875">
    <property type="entry name" value="BACK"/>
    <property type="match status" value="1"/>
</dbReference>
<dbReference type="PIRSF" id="PIRSF037037">
    <property type="entry name" value="Kelch-like_protein_gigaxonin"/>
    <property type="match status" value="1"/>
</dbReference>
<dbReference type="InterPro" id="IPR015915">
    <property type="entry name" value="Kelch-typ_b-propeller"/>
</dbReference>
<gene>
    <name evidence="4" type="ORF">LSH36_748g02090</name>
</gene>
<evidence type="ECO:0000313" key="4">
    <source>
        <dbReference type="EMBL" id="KAK2144541.1"/>
    </source>
</evidence>
<dbReference type="PANTHER" id="PTHR45632:SF3">
    <property type="entry name" value="KELCH-LIKE PROTEIN 32"/>
    <property type="match status" value="1"/>
</dbReference>
<dbReference type="Pfam" id="PF07707">
    <property type="entry name" value="BACK"/>
    <property type="match status" value="1"/>
</dbReference>
<dbReference type="SUPFAM" id="SSF117281">
    <property type="entry name" value="Kelch motif"/>
    <property type="match status" value="1"/>
</dbReference>
<organism evidence="4 5">
    <name type="scientific">Paralvinella palmiformis</name>
    <dbReference type="NCBI Taxonomy" id="53620"/>
    <lineage>
        <taxon>Eukaryota</taxon>
        <taxon>Metazoa</taxon>
        <taxon>Spiralia</taxon>
        <taxon>Lophotrochozoa</taxon>
        <taxon>Annelida</taxon>
        <taxon>Polychaeta</taxon>
        <taxon>Sedentaria</taxon>
        <taxon>Canalipalpata</taxon>
        <taxon>Terebellida</taxon>
        <taxon>Terebelliformia</taxon>
        <taxon>Alvinellidae</taxon>
        <taxon>Paralvinella</taxon>
    </lineage>
</organism>
<comment type="caution">
    <text evidence="4">The sequence shown here is derived from an EMBL/GenBank/DDBJ whole genome shotgun (WGS) entry which is preliminary data.</text>
</comment>
<dbReference type="InterPro" id="IPR011333">
    <property type="entry name" value="SKP1/BTB/POZ_sf"/>
</dbReference>
<keyword evidence="5" id="KW-1185">Reference proteome</keyword>
<evidence type="ECO:0000256" key="2">
    <source>
        <dbReference type="ARBA" id="ARBA00022737"/>
    </source>
</evidence>
<reference evidence="4" key="1">
    <citation type="journal article" date="2023" name="Mol. Biol. Evol.">
        <title>Third-Generation Sequencing Reveals the Adaptive Role of the Epigenome in Three Deep-Sea Polychaetes.</title>
        <authorList>
            <person name="Perez M."/>
            <person name="Aroh O."/>
            <person name="Sun Y."/>
            <person name="Lan Y."/>
            <person name="Juniper S.K."/>
            <person name="Young C.R."/>
            <person name="Angers B."/>
            <person name="Qian P.Y."/>
        </authorList>
    </citation>
    <scope>NUCLEOTIDE SEQUENCE</scope>
    <source>
        <strain evidence="4">P08H-3</strain>
    </source>
</reference>
<dbReference type="Proteomes" id="UP001208570">
    <property type="component" value="Unassembled WGS sequence"/>
</dbReference>
<protein>
    <recommendedName>
        <fullName evidence="3">BACK domain-containing protein</fullName>
    </recommendedName>
</protein>
<keyword evidence="1" id="KW-0880">Kelch repeat</keyword>